<dbReference type="PANTHER" id="PTHR47755:SF1">
    <property type="entry name" value="CELL DIVISION PROTEIN FTSX"/>
    <property type="match status" value="1"/>
</dbReference>
<sequence>MTEARPIAERFAADPDSRQPTEEKRGLLSRFRSEPILPDAGAGGAPLTAVIAVMSFLACLALAAFIAIAAAAGAWTSELKSAVTVQIKGQDAGAIAEETAAALRVLESTEGVVEARALDPAESAKLLEPWLGKGNIGEYLNIPAIIEVRVDENLRADLSLLRNRLAAAAPNAVLDDHGGWHGRLSAAARSGLALAFAVFALVMGAACAIAAFAARAGLAANREIVSLLHLVGATDSFIAGQVQRRFLTLGVRGATAGLFGAVLALGLAALALRATGAAGDFLPGVALGPGLILPLVAVPLVLCAVTAATARATVLRALVKEL</sequence>
<dbReference type="AlphaFoldDB" id="A0A239PIX0"/>
<keyword evidence="3" id="KW-0132">Cell division</keyword>
<proteinExistence type="predicted"/>
<keyword evidence="2" id="KW-1133">Transmembrane helix</keyword>
<feature type="region of interest" description="Disordered" evidence="1">
    <location>
        <begin position="1"/>
        <end position="27"/>
    </location>
</feature>
<dbReference type="PANTHER" id="PTHR47755">
    <property type="entry name" value="CELL DIVISION PROTEIN FTSX"/>
    <property type="match status" value="1"/>
</dbReference>
<keyword evidence="4" id="KW-1185">Reference proteome</keyword>
<feature type="transmembrane region" description="Helical" evidence="2">
    <location>
        <begin position="254"/>
        <end position="272"/>
    </location>
</feature>
<dbReference type="OrthoDB" id="9814843at2"/>
<reference evidence="3 4" key="1">
    <citation type="submission" date="2017-07" db="EMBL/GenBank/DDBJ databases">
        <authorList>
            <person name="Sun Z.S."/>
            <person name="Albrecht U."/>
            <person name="Echele G."/>
            <person name="Lee C.C."/>
        </authorList>
    </citation>
    <scope>NUCLEOTIDE SEQUENCE [LARGE SCALE GENOMIC DNA]</scope>
    <source>
        <strain evidence="3 4">CGMCC 1.12710</strain>
    </source>
</reference>
<keyword evidence="3" id="KW-0131">Cell cycle</keyword>
<evidence type="ECO:0000256" key="2">
    <source>
        <dbReference type="SAM" id="Phobius"/>
    </source>
</evidence>
<feature type="transmembrane region" description="Helical" evidence="2">
    <location>
        <begin position="292"/>
        <end position="314"/>
    </location>
</feature>
<dbReference type="InterPro" id="IPR004513">
    <property type="entry name" value="FtsX"/>
</dbReference>
<accession>A0A239PIX0</accession>
<evidence type="ECO:0000256" key="1">
    <source>
        <dbReference type="SAM" id="MobiDB-lite"/>
    </source>
</evidence>
<protein>
    <submittedName>
        <fullName evidence="3">Cell division transport system permease protein</fullName>
    </submittedName>
</protein>
<dbReference type="Proteomes" id="UP000198346">
    <property type="component" value="Unassembled WGS sequence"/>
</dbReference>
<keyword evidence="2" id="KW-0472">Membrane</keyword>
<dbReference type="GO" id="GO:0032153">
    <property type="term" value="C:cell division site"/>
    <property type="evidence" value="ECO:0007669"/>
    <property type="project" value="TreeGrafter"/>
</dbReference>
<keyword evidence="2" id="KW-0812">Transmembrane</keyword>
<dbReference type="RefSeq" id="WP_089410766.1">
    <property type="nucleotide sequence ID" value="NZ_FZQA01000001.1"/>
</dbReference>
<feature type="compositionally biased region" description="Basic and acidic residues" evidence="1">
    <location>
        <begin position="1"/>
        <end position="26"/>
    </location>
</feature>
<dbReference type="EMBL" id="FZQA01000001">
    <property type="protein sequence ID" value="SNT67751.1"/>
    <property type="molecule type" value="Genomic_DNA"/>
</dbReference>
<organism evidence="3 4">
    <name type="scientific">Amphiplicatus metriothermophilus</name>
    <dbReference type="NCBI Taxonomy" id="1519374"/>
    <lineage>
        <taxon>Bacteria</taxon>
        <taxon>Pseudomonadati</taxon>
        <taxon>Pseudomonadota</taxon>
        <taxon>Alphaproteobacteria</taxon>
        <taxon>Parvularculales</taxon>
        <taxon>Parvularculaceae</taxon>
        <taxon>Amphiplicatus</taxon>
    </lineage>
</organism>
<name>A0A239PIX0_9PROT</name>
<gene>
    <name evidence="3" type="ORF">SAMN06297382_0244</name>
</gene>
<evidence type="ECO:0000313" key="4">
    <source>
        <dbReference type="Proteomes" id="UP000198346"/>
    </source>
</evidence>
<dbReference type="GO" id="GO:0051301">
    <property type="term" value="P:cell division"/>
    <property type="evidence" value="ECO:0007669"/>
    <property type="project" value="UniProtKB-KW"/>
</dbReference>
<dbReference type="GO" id="GO:0016020">
    <property type="term" value="C:membrane"/>
    <property type="evidence" value="ECO:0007669"/>
    <property type="project" value="InterPro"/>
</dbReference>
<feature type="transmembrane region" description="Helical" evidence="2">
    <location>
        <begin position="192"/>
        <end position="218"/>
    </location>
</feature>
<evidence type="ECO:0000313" key="3">
    <source>
        <dbReference type="EMBL" id="SNT67751.1"/>
    </source>
</evidence>
<feature type="transmembrane region" description="Helical" evidence="2">
    <location>
        <begin position="47"/>
        <end position="72"/>
    </location>
</feature>